<sequence>MFIIIKLLAAGQGLEPRYHGPKPRVLPLDDPAKYKDIMHHFSEILKSWVL</sequence>
<accession>A0A837HQ89</accession>
<dbReference type="AlphaFoldDB" id="A0A837HQ89"/>
<name>A0A837HQ89_9BACT</name>
<dbReference type="Proteomes" id="UP000033996">
    <property type="component" value="Unassembled WGS sequence"/>
</dbReference>
<organism evidence="1 2">
    <name type="scientific">Candidatus Yanofskybacteria bacterium GW2011_GWD1_39_16</name>
    <dbReference type="NCBI Taxonomy" id="1619030"/>
    <lineage>
        <taxon>Bacteria</taxon>
        <taxon>Candidatus Yanofskyibacteriota</taxon>
    </lineage>
</organism>
<dbReference type="EMBL" id="LBWL01000025">
    <property type="protein sequence ID" value="KKR07425.1"/>
    <property type="molecule type" value="Genomic_DNA"/>
</dbReference>
<protein>
    <submittedName>
        <fullName evidence="1">Uncharacterized protein</fullName>
    </submittedName>
</protein>
<gene>
    <name evidence="1" type="ORF">UT35_C0025G0004</name>
</gene>
<evidence type="ECO:0000313" key="2">
    <source>
        <dbReference type="Proteomes" id="UP000033996"/>
    </source>
</evidence>
<proteinExistence type="predicted"/>
<evidence type="ECO:0000313" key="1">
    <source>
        <dbReference type="EMBL" id="KKR07425.1"/>
    </source>
</evidence>
<reference evidence="1 2" key="1">
    <citation type="journal article" date="2015" name="Nature">
        <title>rRNA introns, odd ribosomes, and small enigmatic genomes across a large radiation of phyla.</title>
        <authorList>
            <person name="Brown C.T."/>
            <person name="Hug L.A."/>
            <person name="Thomas B.C."/>
            <person name="Sharon I."/>
            <person name="Castelle C.J."/>
            <person name="Singh A."/>
            <person name="Wilkins M.J."/>
            <person name="Williams K.H."/>
            <person name="Banfield J.F."/>
        </authorList>
    </citation>
    <scope>NUCLEOTIDE SEQUENCE [LARGE SCALE GENOMIC DNA]</scope>
</reference>
<comment type="caution">
    <text evidence="1">The sequence shown here is derived from an EMBL/GenBank/DDBJ whole genome shotgun (WGS) entry which is preliminary data.</text>
</comment>